<dbReference type="PROSITE" id="PS50839">
    <property type="entry name" value="CHASE"/>
    <property type="match status" value="1"/>
</dbReference>
<dbReference type="GO" id="GO:0016020">
    <property type="term" value="C:membrane"/>
    <property type="evidence" value="ECO:0007669"/>
    <property type="project" value="UniProtKB-SubCell"/>
</dbReference>
<dbReference type="GO" id="GO:0007165">
    <property type="term" value="P:signal transduction"/>
    <property type="evidence" value="ECO:0007669"/>
    <property type="project" value="UniProtKB-ARBA"/>
</dbReference>
<feature type="transmembrane region" description="Helical" evidence="12">
    <location>
        <begin position="722"/>
        <end position="744"/>
    </location>
</feature>
<dbReference type="Pfam" id="PF00069">
    <property type="entry name" value="Pkinase"/>
    <property type="match status" value="1"/>
</dbReference>
<evidence type="ECO:0000256" key="5">
    <source>
        <dbReference type="ARBA" id="ARBA00022692"/>
    </source>
</evidence>
<reference evidence="15 16" key="1">
    <citation type="submission" date="2019-02" db="EMBL/GenBank/DDBJ databases">
        <title>Deep-cultivation of Planctomycetes and their phenomic and genomic characterization uncovers novel biology.</title>
        <authorList>
            <person name="Wiegand S."/>
            <person name="Jogler M."/>
            <person name="Boedeker C."/>
            <person name="Pinto D."/>
            <person name="Vollmers J."/>
            <person name="Rivas-Marin E."/>
            <person name="Kohn T."/>
            <person name="Peeters S.H."/>
            <person name="Heuer A."/>
            <person name="Rast P."/>
            <person name="Oberbeckmann S."/>
            <person name="Bunk B."/>
            <person name="Jeske O."/>
            <person name="Meyerdierks A."/>
            <person name="Storesund J.E."/>
            <person name="Kallscheuer N."/>
            <person name="Luecker S."/>
            <person name="Lage O.M."/>
            <person name="Pohl T."/>
            <person name="Merkel B.J."/>
            <person name="Hornburger P."/>
            <person name="Mueller R.-W."/>
            <person name="Bruemmer F."/>
            <person name="Labrenz M."/>
            <person name="Spormann A.M."/>
            <person name="Op Den Camp H."/>
            <person name="Overmann J."/>
            <person name="Amann R."/>
            <person name="Jetten M.S.M."/>
            <person name="Mascher T."/>
            <person name="Medema M.H."/>
            <person name="Devos D.P."/>
            <person name="Kaster A.-K."/>
            <person name="Ovreas L."/>
            <person name="Rohde M."/>
            <person name="Galperin M.Y."/>
            <person name="Jogler C."/>
        </authorList>
    </citation>
    <scope>NUCLEOTIDE SEQUENCE [LARGE SCALE GENOMIC DNA]</scope>
    <source>
        <strain evidence="15 16">Pan54</strain>
    </source>
</reference>
<dbReference type="Gene3D" id="3.30.200.20">
    <property type="entry name" value="Phosphorylase Kinase, domain 1"/>
    <property type="match status" value="1"/>
</dbReference>
<sequence>MKTPYPKIEIDRQIDQICDHFEERLKQSPQSQWDDLLLQIGEEHRGALFSELLALLIDYTAPNDLGVTRAELRKTYPQYSQIIDQILPVVPDKAGLPNSSDPFKTPQLIPGVIVEQTSLGEPGRQVPANLDGYQILECLGRGAMGVVHRAYEKSAERYVALKFLRSELLDTDAPQQSRVARERFTAEARTTARLDHPHIVSLYSVGSNSETPYLVMQYVDGRSLQEVLKTGPLPSLQAAKYLIPIAMAIDYAHQMDVYHRDVKPHNILIDRNDVPYVMDFGLAKVFNQDTFLTRTGEMLGTPAYMAPEQITDSTLADQRTDVYGLGVVLYQTLTGRPPYLAASVAETITQILHGDTVAPTRLNPAIATDLEIICLKCIEKEPEKRYQSSRELADDLRRYQTGEPILARRPSLWERIGKWRKRRPVAATLLTTTFLLGILASCLAALNYQHRQQQAKTTQIRETAFRLSLSLEQELRDQFAKFHLLQSFFQLDHPEKLKFVEYADTVRNFSPSIHAIEWAPRVASKDRIKHEDNERKSGYLDYSIRWKTPAGELVPAGQNSVYFPVQYISPFTGNEAALGYDLSSETSRYEGLLDAVRRNDISLTEPIQLVQQEHQEVAFLAMLPVYESEILQAPTLEDTNLAGFIVAVYLVSDIINNTRNQISADNLLLTVTDISEVERVLYQDKLENSDQYTHTEKLLITVADRKWMLKVESNEAISLNPWSAFIIGAGSLMTLFVCCCLYLFTRLQPS</sequence>
<protein>
    <recommendedName>
        <fullName evidence="2">non-specific serine/threonine protein kinase</fullName>
        <ecNumber evidence="2">2.7.11.1</ecNumber>
    </recommendedName>
</protein>
<dbReference type="PANTHER" id="PTHR43289">
    <property type="entry name" value="MITOGEN-ACTIVATED PROTEIN KINASE KINASE KINASE 20-RELATED"/>
    <property type="match status" value="1"/>
</dbReference>
<evidence type="ECO:0000256" key="7">
    <source>
        <dbReference type="ARBA" id="ARBA00022777"/>
    </source>
</evidence>
<organism evidence="15 16">
    <name type="scientific">Rubinisphaera italica</name>
    <dbReference type="NCBI Taxonomy" id="2527969"/>
    <lineage>
        <taxon>Bacteria</taxon>
        <taxon>Pseudomonadati</taxon>
        <taxon>Planctomycetota</taxon>
        <taxon>Planctomycetia</taxon>
        <taxon>Planctomycetales</taxon>
        <taxon>Planctomycetaceae</taxon>
        <taxon>Rubinisphaera</taxon>
    </lineage>
</organism>
<keyword evidence="5 12" id="KW-0812">Transmembrane</keyword>
<evidence type="ECO:0000256" key="6">
    <source>
        <dbReference type="ARBA" id="ARBA00022741"/>
    </source>
</evidence>
<feature type="binding site" evidence="11">
    <location>
        <position position="162"/>
    </location>
    <ligand>
        <name>ATP</name>
        <dbReference type="ChEBI" id="CHEBI:30616"/>
    </ligand>
</feature>
<dbReference type="AlphaFoldDB" id="A0A5C5XBH9"/>
<keyword evidence="8 11" id="KW-0067">ATP-binding</keyword>
<dbReference type="EMBL" id="SJPG01000001">
    <property type="protein sequence ID" value="TWT59771.1"/>
    <property type="molecule type" value="Genomic_DNA"/>
</dbReference>
<comment type="caution">
    <text evidence="15">The sequence shown here is derived from an EMBL/GenBank/DDBJ whole genome shotgun (WGS) entry which is preliminary data.</text>
</comment>
<evidence type="ECO:0000259" key="14">
    <source>
        <dbReference type="PROSITE" id="PS50839"/>
    </source>
</evidence>
<evidence type="ECO:0000256" key="10">
    <source>
        <dbReference type="ARBA" id="ARBA00023136"/>
    </source>
</evidence>
<dbReference type="PANTHER" id="PTHR43289:SF6">
    <property type="entry name" value="SERINE_THREONINE-PROTEIN KINASE NEKL-3"/>
    <property type="match status" value="1"/>
</dbReference>
<dbReference type="InterPro" id="IPR011009">
    <property type="entry name" value="Kinase-like_dom_sf"/>
</dbReference>
<dbReference type="GO" id="GO:0005524">
    <property type="term" value="F:ATP binding"/>
    <property type="evidence" value="ECO:0007669"/>
    <property type="project" value="UniProtKB-UniRule"/>
</dbReference>
<gene>
    <name evidence="15" type="primary">pknB_1</name>
    <name evidence="15" type="ORF">Pan54_04810</name>
</gene>
<dbReference type="InterPro" id="IPR042240">
    <property type="entry name" value="CHASE_sf"/>
</dbReference>
<keyword evidence="3" id="KW-0723">Serine/threonine-protein kinase</keyword>
<dbReference type="InterPro" id="IPR017441">
    <property type="entry name" value="Protein_kinase_ATP_BS"/>
</dbReference>
<dbReference type="SMART" id="SM01079">
    <property type="entry name" value="CHASE"/>
    <property type="match status" value="1"/>
</dbReference>
<dbReference type="Gene3D" id="3.30.450.350">
    <property type="entry name" value="CHASE domain"/>
    <property type="match status" value="1"/>
</dbReference>
<feature type="transmembrane region" description="Helical" evidence="12">
    <location>
        <begin position="425"/>
        <end position="446"/>
    </location>
</feature>
<proteinExistence type="predicted"/>
<keyword evidence="6 11" id="KW-0547">Nucleotide-binding</keyword>
<dbReference type="InterPro" id="IPR008271">
    <property type="entry name" value="Ser/Thr_kinase_AS"/>
</dbReference>
<dbReference type="InterPro" id="IPR000719">
    <property type="entry name" value="Prot_kinase_dom"/>
</dbReference>
<feature type="domain" description="Protein kinase" evidence="13">
    <location>
        <begin position="133"/>
        <end position="406"/>
    </location>
</feature>
<evidence type="ECO:0000256" key="9">
    <source>
        <dbReference type="ARBA" id="ARBA00022989"/>
    </source>
</evidence>
<name>A0A5C5XBH9_9PLAN</name>
<dbReference type="Proteomes" id="UP000316095">
    <property type="component" value="Unassembled WGS sequence"/>
</dbReference>
<keyword evidence="9 12" id="KW-1133">Transmembrane helix</keyword>
<evidence type="ECO:0000256" key="2">
    <source>
        <dbReference type="ARBA" id="ARBA00012513"/>
    </source>
</evidence>
<dbReference type="PROSITE" id="PS00107">
    <property type="entry name" value="PROTEIN_KINASE_ATP"/>
    <property type="match status" value="1"/>
</dbReference>
<dbReference type="OrthoDB" id="6111975at2"/>
<evidence type="ECO:0000256" key="4">
    <source>
        <dbReference type="ARBA" id="ARBA00022679"/>
    </source>
</evidence>
<dbReference type="InterPro" id="IPR006189">
    <property type="entry name" value="CHASE_dom"/>
</dbReference>
<evidence type="ECO:0000256" key="11">
    <source>
        <dbReference type="PROSITE-ProRule" id="PRU10141"/>
    </source>
</evidence>
<dbReference type="Gene3D" id="1.10.510.10">
    <property type="entry name" value="Transferase(Phosphotransferase) domain 1"/>
    <property type="match status" value="1"/>
</dbReference>
<evidence type="ECO:0000259" key="13">
    <source>
        <dbReference type="PROSITE" id="PS50011"/>
    </source>
</evidence>
<dbReference type="GO" id="GO:0004674">
    <property type="term" value="F:protein serine/threonine kinase activity"/>
    <property type="evidence" value="ECO:0007669"/>
    <property type="project" value="UniProtKB-KW"/>
</dbReference>
<dbReference type="EC" id="2.7.11.1" evidence="2"/>
<evidence type="ECO:0000313" key="15">
    <source>
        <dbReference type="EMBL" id="TWT59771.1"/>
    </source>
</evidence>
<dbReference type="SUPFAM" id="SSF56112">
    <property type="entry name" value="Protein kinase-like (PK-like)"/>
    <property type="match status" value="1"/>
</dbReference>
<evidence type="ECO:0000313" key="16">
    <source>
        <dbReference type="Proteomes" id="UP000316095"/>
    </source>
</evidence>
<accession>A0A5C5XBH9</accession>
<evidence type="ECO:0000256" key="3">
    <source>
        <dbReference type="ARBA" id="ARBA00022527"/>
    </source>
</evidence>
<comment type="subcellular location">
    <subcellularLocation>
        <location evidence="1">Membrane</location>
    </subcellularLocation>
</comment>
<keyword evidence="7 15" id="KW-0418">Kinase</keyword>
<feature type="domain" description="CHASE" evidence="14">
    <location>
        <begin position="499"/>
        <end position="710"/>
    </location>
</feature>
<dbReference type="Pfam" id="PF03924">
    <property type="entry name" value="CHASE"/>
    <property type="match status" value="1"/>
</dbReference>
<evidence type="ECO:0000256" key="1">
    <source>
        <dbReference type="ARBA" id="ARBA00004370"/>
    </source>
</evidence>
<dbReference type="SMART" id="SM00220">
    <property type="entry name" value="S_TKc"/>
    <property type="match status" value="1"/>
</dbReference>
<dbReference type="PROSITE" id="PS50011">
    <property type="entry name" value="PROTEIN_KINASE_DOM"/>
    <property type="match status" value="1"/>
</dbReference>
<dbReference type="CDD" id="cd14014">
    <property type="entry name" value="STKc_PknB_like"/>
    <property type="match status" value="1"/>
</dbReference>
<keyword evidence="10 12" id="KW-0472">Membrane</keyword>
<keyword evidence="4 15" id="KW-0808">Transferase</keyword>
<dbReference type="FunFam" id="1.10.510.10:FF:000021">
    <property type="entry name" value="Serine/threonine protein kinase"/>
    <property type="match status" value="1"/>
</dbReference>
<dbReference type="PROSITE" id="PS00108">
    <property type="entry name" value="PROTEIN_KINASE_ST"/>
    <property type="match status" value="1"/>
</dbReference>
<evidence type="ECO:0000256" key="8">
    <source>
        <dbReference type="ARBA" id="ARBA00022840"/>
    </source>
</evidence>
<dbReference type="RefSeq" id="WP_146501964.1">
    <property type="nucleotide sequence ID" value="NZ_SJPG01000001.1"/>
</dbReference>
<keyword evidence="16" id="KW-1185">Reference proteome</keyword>
<evidence type="ECO:0000256" key="12">
    <source>
        <dbReference type="SAM" id="Phobius"/>
    </source>
</evidence>